<proteinExistence type="predicted"/>
<name>A0A850DWQ6_9MICO</name>
<dbReference type="Proteomes" id="UP000539146">
    <property type="component" value="Unassembled WGS sequence"/>
</dbReference>
<dbReference type="EMBL" id="JABMCG010000113">
    <property type="protein sequence ID" value="NUU28878.1"/>
    <property type="molecule type" value="Genomic_DNA"/>
</dbReference>
<accession>A0A850DWQ6</accession>
<comment type="caution">
    <text evidence="2">The sequence shown here is derived from an EMBL/GenBank/DDBJ whole genome shotgun (WGS) entry which is preliminary data.</text>
</comment>
<evidence type="ECO:0000313" key="2">
    <source>
        <dbReference type="EMBL" id="NUU28878.1"/>
    </source>
</evidence>
<feature type="compositionally biased region" description="Basic and acidic residues" evidence="1">
    <location>
        <begin position="62"/>
        <end position="93"/>
    </location>
</feature>
<gene>
    <name evidence="2" type="ORF">HP467_12250</name>
</gene>
<sequence length="241" mass="24972">MSLLVPRTALVGTAVLLGLAAVLLALDGPARAVLFGASCCCALLDRAATRSLRATSDEPEPESARRHLDPGTSDDRPARQAQSRRSDLLLGHDDDGEPIGHELGTPGRPTHLVVVGTGALALAVFVELADLLRATATATGTATAGFGGAVRTALADDLVDARPPVAALDGAPAGVSLPAGTAVAVLSDADERIRTTIVLVPSERMQPRAWDTIVEVTRYGCSVRRAQDHRSRAFDPALPSL</sequence>
<reference evidence="2 3" key="1">
    <citation type="submission" date="2020-05" db="EMBL/GenBank/DDBJ databases">
        <title>Genome Sequencing of Type Strains.</title>
        <authorList>
            <person name="Lemaire J.F."/>
            <person name="Inderbitzin P."/>
            <person name="Gregorio O.A."/>
            <person name="Collins S.B."/>
            <person name="Wespe N."/>
            <person name="Knight-Connoni V."/>
        </authorList>
    </citation>
    <scope>NUCLEOTIDE SEQUENCE [LARGE SCALE GENOMIC DNA]</scope>
    <source>
        <strain evidence="2 3">DSM 20512</strain>
    </source>
</reference>
<evidence type="ECO:0000256" key="1">
    <source>
        <dbReference type="SAM" id="MobiDB-lite"/>
    </source>
</evidence>
<protein>
    <submittedName>
        <fullName evidence="2">Uncharacterized protein</fullName>
    </submittedName>
</protein>
<dbReference type="AlphaFoldDB" id="A0A850DWQ6"/>
<dbReference type="RefSeq" id="WP_175326342.1">
    <property type="nucleotide sequence ID" value="NZ_BAAAWP010000001.1"/>
</dbReference>
<feature type="region of interest" description="Disordered" evidence="1">
    <location>
        <begin position="52"/>
        <end position="108"/>
    </location>
</feature>
<organism evidence="2 3">
    <name type="scientific">Curtobacterium citreum</name>
    <dbReference type="NCBI Taxonomy" id="2036"/>
    <lineage>
        <taxon>Bacteria</taxon>
        <taxon>Bacillati</taxon>
        <taxon>Actinomycetota</taxon>
        <taxon>Actinomycetes</taxon>
        <taxon>Micrococcales</taxon>
        <taxon>Microbacteriaceae</taxon>
        <taxon>Curtobacterium</taxon>
    </lineage>
</organism>
<evidence type="ECO:0000313" key="3">
    <source>
        <dbReference type="Proteomes" id="UP000539146"/>
    </source>
</evidence>